<dbReference type="HOGENOM" id="CLU_2653780_0_0_1"/>
<sequence length="76" mass="8867">MDRKIVFALFLVFLHISTVSASLAAGFKLLFKSWVHRRRTWNEKTTSDQFTAENDKPFDFAEMDGLLNNLETENQK</sequence>
<evidence type="ECO:0000313" key="2">
    <source>
        <dbReference type="Ensembl" id="ENSCINP00000006607.3"/>
    </source>
</evidence>
<reference evidence="2" key="3">
    <citation type="submission" date="2025-09" db="UniProtKB">
        <authorList>
            <consortium name="Ensembl"/>
        </authorList>
    </citation>
    <scope>IDENTIFICATION</scope>
</reference>
<keyword evidence="3" id="KW-1185">Reference proteome</keyword>
<organism evidence="2 3">
    <name type="scientific">Ciona intestinalis</name>
    <name type="common">Transparent sea squirt</name>
    <name type="synonym">Ascidia intestinalis</name>
    <dbReference type="NCBI Taxonomy" id="7719"/>
    <lineage>
        <taxon>Eukaryota</taxon>
        <taxon>Metazoa</taxon>
        <taxon>Chordata</taxon>
        <taxon>Tunicata</taxon>
        <taxon>Ascidiacea</taxon>
        <taxon>Phlebobranchia</taxon>
        <taxon>Cionidae</taxon>
        <taxon>Ciona</taxon>
    </lineage>
</organism>
<feature type="chain" id="PRO_5003347938" evidence="1">
    <location>
        <begin position="22"/>
        <end position="76"/>
    </location>
</feature>
<feature type="signal peptide" evidence="1">
    <location>
        <begin position="1"/>
        <end position="21"/>
    </location>
</feature>
<dbReference type="Ensembl" id="ENSCINT00000006607.3">
    <property type="protein sequence ID" value="ENSCINP00000006607.3"/>
    <property type="gene ID" value="ENSCING00000003231.3"/>
</dbReference>
<dbReference type="GeneTree" id="ENSGT00940000180406"/>
<accession>F6ZP88</accession>
<gene>
    <name evidence="2" type="primary">LOC101241976</name>
</gene>
<evidence type="ECO:0000256" key="1">
    <source>
        <dbReference type="SAM" id="SignalP"/>
    </source>
</evidence>
<protein>
    <submittedName>
        <fullName evidence="2">Uncharacterized LOC101241976</fullName>
    </submittedName>
</protein>
<reference evidence="2" key="2">
    <citation type="submission" date="2025-08" db="UniProtKB">
        <authorList>
            <consortium name="Ensembl"/>
        </authorList>
    </citation>
    <scope>IDENTIFICATION</scope>
</reference>
<dbReference type="Proteomes" id="UP000008144">
    <property type="component" value="Unassembled WGS sequence"/>
</dbReference>
<reference evidence="3" key="1">
    <citation type="journal article" date="2002" name="Science">
        <title>The draft genome of Ciona intestinalis: insights into chordate and vertebrate origins.</title>
        <authorList>
            <person name="Dehal P."/>
            <person name="Satou Y."/>
            <person name="Campbell R.K."/>
            <person name="Chapman J."/>
            <person name="Degnan B."/>
            <person name="De Tomaso A."/>
            <person name="Davidson B."/>
            <person name="Di Gregorio A."/>
            <person name="Gelpke M."/>
            <person name="Goodstein D.M."/>
            <person name="Harafuji N."/>
            <person name="Hastings K.E."/>
            <person name="Ho I."/>
            <person name="Hotta K."/>
            <person name="Huang W."/>
            <person name="Kawashima T."/>
            <person name="Lemaire P."/>
            <person name="Martinez D."/>
            <person name="Meinertzhagen I.A."/>
            <person name="Necula S."/>
            <person name="Nonaka M."/>
            <person name="Putnam N."/>
            <person name="Rash S."/>
            <person name="Saiga H."/>
            <person name="Satake M."/>
            <person name="Terry A."/>
            <person name="Yamada L."/>
            <person name="Wang H.G."/>
            <person name="Awazu S."/>
            <person name="Azumi K."/>
            <person name="Boore J."/>
            <person name="Branno M."/>
            <person name="Chin-Bow S."/>
            <person name="DeSantis R."/>
            <person name="Doyle S."/>
            <person name="Francino P."/>
            <person name="Keys D.N."/>
            <person name="Haga S."/>
            <person name="Hayashi H."/>
            <person name="Hino K."/>
            <person name="Imai K.S."/>
            <person name="Inaba K."/>
            <person name="Kano S."/>
            <person name="Kobayashi K."/>
            <person name="Kobayashi M."/>
            <person name="Lee B.I."/>
            <person name="Makabe K.W."/>
            <person name="Manohar C."/>
            <person name="Matassi G."/>
            <person name="Medina M."/>
            <person name="Mochizuki Y."/>
            <person name="Mount S."/>
            <person name="Morishita T."/>
            <person name="Miura S."/>
            <person name="Nakayama A."/>
            <person name="Nishizaka S."/>
            <person name="Nomoto H."/>
            <person name="Ohta F."/>
            <person name="Oishi K."/>
            <person name="Rigoutsos I."/>
            <person name="Sano M."/>
            <person name="Sasaki A."/>
            <person name="Sasakura Y."/>
            <person name="Shoguchi E."/>
            <person name="Shin-i T."/>
            <person name="Spagnuolo A."/>
            <person name="Stainier D."/>
            <person name="Suzuki M.M."/>
            <person name="Tassy O."/>
            <person name="Takatori N."/>
            <person name="Tokuoka M."/>
            <person name="Yagi K."/>
            <person name="Yoshizaki F."/>
            <person name="Wada S."/>
            <person name="Zhang C."/>
            <person name="Hyatt P.D."/>
            <person name="Larimer F."/>
            <person name="Detter C."/>
            <person name="Doggett N."/>
            <person name="Glavina T."/>
            <person name="Hawkins T."/>
            <person name="Richardson P."/>
            <person name="Lucas S."/>
            <person name="Kohara Y."/>
            <person name="Levine M."/>
            <person name="Satoh N."/>
            <person name="Rokhsar D.S."/>
        </authorList>
    </citation>
    <scope>NUCLEOTIDE SEQUENCE [LARGE SCALE GENOMIC DNA]</scope>
</reference>
<name>F6ZP88_CIOIN</name>
<keyword evidence="1" id="KW-0732">Signal</keyword>
<proteinExistence type="predicted"/>
<dbReference type="InParanoid" id="F6ZP88"/>
<dbReference type="AlphaFoldDB" id="F6ZP88"/>
<evidence type="ECO:0000313" key="3">
    <source>
        <dbReference type="Proteomes" id="UP000008144"/>
    </source>
</evidence>